<evidence type="ECO:0000313" key="3">
    <source>
        <dbReference type="Proteomes" id="UP000033673"/>
    </source>
</evidence>
<evidence type="ECO:0000313" key="2">
    <source>
        <dbReference type="EMBL" id="KJY84033.1"/>
    </source>
</evidence>
<dbReference type="InterPro" id="IPR015943">
    <property type="entry name" value="WD40/YVTN_repeat-like_dom_sf"/>
</dbReference>
<dbReference type="InterPro" id="IPR052956">
    <property type="entry name" value="Mesenchyme-surface_protein"/>
</dbReference>
<protein>
    <submittedName>
        <fullName evidence="2">Alkaline phosphatase</fullName>
    </submittedName>
</protein>
<name>A0A0F4NMF0_9VIBR</name>
<sequence>MSLAIGAAVLTGCATHIPTDLTQQCHSQAQVEQAEGSFSGLTLLGRYVSDSPFDTSAAEIVSFDSCSDQLFVVNAQSKRVDVLVLDSGNKPTLKESLDLNIAAEHASIEIGAANSVSAHQGLLAVAIENANKQQNGLIALYRADNLELVETFETGALPDMVSFSKDGRYIASANEGEPSSDYSIDPEGSVTLIDLSQGIASAKVFQISFESFNAGQSRENELDSKVRISAPNASVAEDLEPEYLTFGEDGYLYVALQENNAIAKISLAEKSVKTITGLGEKSWTDAKLDASNKDKVIGNFHSYPMLTGLYMPDSIDSYQVDGKTYIISANEGDGREYGFKTTQEICDMRGFDWDGDDYTASDDYATKQDFCIAYSDEVRGAKLTVPSEHPLATALKDKKKLARLKMVKPINELTKESHIQSFGARSFSIWDENGQLVFDSGDQFADLVFAHQPKHLNSSNDSNASADGRSDDKGVEPEAIEVAQINGRQLAFIGLERQGGIMIYDVTDPKAPMFIYFMNNRDFSQPVCTEVEDGDCVNGQYNPAAGDLGPESIHYFTRNGQHLIAVGNEVSGSTSVYRLDF</sequence>
<dbReference type="InterPro" id="IPR055188">
    <property type="entry name" value="Choice_anch_I"/>
</dbReference>
<dbReference type="STRING" id="579748.TW81_06460"/>
<comment type="caution">
    <text evidence="2">The sequence shown here is derived from an EMBL/GenBank/DDBJ whole genome shotgun (WGS) entry which is preliminary data.</text>
</comment>
<evidence type="ECO:0000259" key="1">
    <source>
        <dbReference type="Pfam" id="PF22494"/>
    </source>
</evidence>
<dbReference type="Pfam" id="PF22494">
    <property type="entry name" value="choice_anch_I"/>
    <property type="match status" value="2"/>
</dbReference>
<gene>
    <name evidence="2" type="ORF">TW81_06460</name>
</gene>
<dbReference type="EMBL" id="JXXV01000012">
    <property type="protein sequence ID" value="KJY84033.1"/>
    <property type="molecule type" value="Genomic_DNA"/>
</dbReference>
<accession>A0A0F4NMF0</accession>
<dbReference type="PANTHER" id="PTHR46928:SF1">
    <property type="entry name" value="MESENCHYME-SPECIFIC CELL SURFACE GLYCOPROTEIN"/>
    <property type="match status" value="1"/>
</dbReference>
<proteinExistence type="predicted"/>
<dbReference type="AlphaFoldDB" id="A0A0F4NMF0"/>
<dbReference type="PATRIC" id="fig|579748.3.peg.1324"/>
<feature type="domain" description="Choice-of-anchor I" evidence="1">
    <location>
        <begin position="47"/>
        <end position="338"/>
    </location>
</feature>
<dbReference type="Gene3D" id="2.130.10.10">
    <property type="entry name" value="YVTN repeat-like/Quinoprotein amine dehydrogenase"/>
    <property type="match status" value="1"/>
</dbReference>
<dbReference type="SUPFAM" id="SSF75011">
    <property type="entry name" value="3-carboxy-cis,cis-mucoante lactonizing enzyme"/>
    <property type="match status" value="1"/>
</dbReference>
<organism evidence="2 3">
    <name type="scientific">Vibrio galatheae</name>
    <dbReference type="NCBI Taxonomy" id="579748"/>
    <lineage>
        <taxon>Bacteria</taxon>
        <taxon>Pseudomonadati</taxon>
        <taxon>Pseudomonadota</taxon>
        <taxon>Gammaproteobacteria</taxon>
        <taxon>Vibrionales</taxon>
        <taxon>Vibrionaceae</taxon>
        <taxon>Vibrio</taxon>
    </lineage>
</organism>
<dbReference type="NCBIfam" id="NF038117">
    <property type="entry name" value="choice_anch_I"/>
    <property type="match status" value="1"/>
</dbReference>
<dbReference type="PANTHER" id="PTHR46928">
    <property type="entry name" value="MESENCHYME-SPECIFIC CELL SURFACE GLYCOPROTEIN"/>
    <property type="match status" value="1"/>
</dbReference>
<dbReference type="Proteomes" id="UP000033673">
    <property type="component" value="Unassembled WGS sequence"/>
</dbReference>
<reference evidence="2 3" key="1">
    <citation type="journal article" date="2015" name="BMC Genomics">
        <title>Genome mining reveals unlocked bioactive potential of marine Gram-negative bacteria.</title>
        <authorList>
            <person name="Machado H."/>
            <person name="Sonnenschein E.C."/>
            <person name="Melchiorsen J."/>
            <person name="Gram L."/>
        </authorList>
    </citation>
    <scope>NUCLEOTIDE SEQUENCE [LARGE SCALE GENOMIC DNA]</scope>
    <source>
        <strain evidence="2 3">S2757</strain>
    </source>
</reference>
<keyword evidence="3" id="KW-1185">Reference proteome</keyword>
<feature type="domain" description="Choice-of-anchor I" evidence="1">
    <location>
        <begin position="383"/>
        <end position="523"/>
    </location>
</feature>